<dbReference type="HOGENOM" id="CLU_047437_0_0_1"/>
<dbReference type="EMBL" id="GL629756">
    <property type="protein sequence ID" value="EFX04989.1"/>
    <property type="molecule type" value="Genomic_DNA"/>
</dbReference>
<evidence type="ECO:0000313" key="2">
    <source>
        <dbReference type="Proteomes" id="UP000007796"/>
    </source>
</evidence>
<keyword evidence="2" id="KW-1185">Reference proteome</keyword>
<dbReference type="InParanoid" id="F0XBU6"/>
<sequence length="341" mass="38032">MQLTNPANLVFHREGGLQLTDRFKDGEWPAINPEDWKKGGTPIAITFSSGSLLESPILVLELVRREGDATGRVYTDAAGLHHWVHLPSYGVIDPESYLTWLRTRIPEQVRAWATTASAAHREALRLADSGLAPELLTLLSYDFGRNQKTRSSYLTGANDLGIPPLPRDSQTLPGRIPLPRIVTAQCDNISSIYLASLLEELFGDGNGALSKRLLSKAPLDTHIGYVALRMLIQGTIWILVDKKRRDVQNNTNDPSLEVRLQGNLQLLVSNFIQVHRGTVSYSLVRQILSREGMAFHGGIEAEKQLDQIPETDSWKNALFWLPALEDLLVQPHQVRLAFGLR</sequence>
<name>F0XBU6_GROCL</name>
<dbReference type="RefSeq" id="XP_014174471.1">
    <property type="nucleotide sequence ID" value="XM_014318996.1"/>
</dbReference>
<dbReference type="AlphaFoldDB" id="F0XBU6"/>
<dbReference type="OrthoDB" id="5174837at2759"/>
<evidence type="ECO:0000313" key="1">
    <source>
        <dbReference type="EMBL" id="EFX04989.1"/>
    </source>
</evidence>
<accession>F0XBU6</accession>
<dbReference type="Proteomes" id="UP000007796">
    <property type="component" value="Unassembled WGS sequence"/>
</dbReference>
<dbReference type="STRING" id="655863.F0XBU6"/>
<organism evidence="2">
    <name type="scientific">Grosmannia clavigera (strain kw1407 / UAMH 11150)</name>
    <name type="common">Blue stain fungus</name>
    <name type="synonym">Graphiocladiella clavigera</name>
    <dbReference type="NCBI Taxonomy" id="655863"/>
    <lineage>
        <taxon>Eukaryota</taxon>
        <taxon>Fungi</taxon>
        <taxon>Dikarya</taxon>
        <taxon>Ascomycota</taxon>
        <taxon>Pezizomycotina</taxon>
        <taxon>Sordariomycetes</taxon>
        <taxon>Sordariomycetidae</taxon>
        <taxon>Ophiostomatales</taxon>
        <taxon>Ophiostomataceae</taxon>
        <taxon>Leptographium</taxon>
    </lineage>
</organism>
<gene>
    <name evidence="1" type="ORF">CMQ_5251</name>
</gene>
<dbReference type="GeneID" id="25978553"/>
<proteinExistence type="predicted"/>
<protein>
    <submittedName>
        <fullName evidence="1">Uncharacterized protein</fullName>
    </submittedName>
</protein>
<reference evidence="1 2" key="1">
    <citation type="journal article" date="2011" name="Proc. Natl. Acad. Sci. U.S.A.">
        <title>Genome and transcriptome analyses of the mountain pine beetle-fungal symbiont Grosmannia clavigera, a lodgepole pine pathogen.</title>
        <authorList>
            <person name="DiGuistini S."/>
            <person name="Wang Y."/>
            <person name="Liao N.Y."/>
            <person name="Taylor G."/>
            <person name="Tanguay P."/>
            <person name="Feau N."/>
            <person name="Henrissat B."/>
            <person name="Chan S.K."/>
            <person name="Hesse-Orce U."/>
            <person name="Alamouti S.M."/>
            <person name="Tsui C.K.M."/>
            <person name="Docking R.T."/>
            <person name="Levasseur A."/>
            <person name="Haridas S."/>
            <person name="Robertson G."/>
            <person name="Birol I."/>
            <person name="Holt R.A."/>
            <person name="Marra M.A."/>
            <person name="Hamelin R.C."/>
            <person name="Hirst M."/>
            <person name="Jones S.J.M."/>
            <person name="Bohlmann J."/>
            <person name="Breuil C."/>
        </authorList>
    </citation>
    <scope>NUCLEOTIDE SEQUENCE [LARGE SCALE GENOMIC DNA]</scope>
    <source>
        <strain evidence="2">kw1407 / UAMH 11150</strain>
    </source>
</reference>
<dbReference type="eggNOG" id="ENOG502REZ0">
    <property type="taxonomic scope" value="Eukaryota"/>
</dbReference>